<reference evidence="1 2" key="1">
    <citation type="submission" date="2014-02" db="EMBL/GenBank/DDBJ databases">
        <title>The small core and large imbalanced accessory genome model reveals a collaborative survival strategy of Sorangium cellulosum strains in nature.</title>
        <authorList>
            <person name="Han K."/>
            <person name="Peng R."/>
            <person name="Blom J."/>
            <person name="Li Y.-Z."/>
        </authorList>
    </citation>
    <scope>NUCLEOTIDE SEQUENCE [LARGE SCALE GENOMIC DNA]</scope>
    <source>
        <strain evidence="1 2">So0008-312</strain>
    </source>
</reference>
<dbReference type="AlphaFoldDB" id="A0A150QXB7"/>
<sequence length="148" mass="17012">MRVSFLSLELGGDITTKALSAVVLDAGRQCERERHCVRPLWILRVEVRRWARRAQQALTELARIHLGARPLARMPDEAGGYRIRDDVGDLFHHCRSCKQPHHAGGFVIPYRPVPFTEHFRAESDDAMEKLQKAREDAIHIGHDEVQMR</sequence>
<proteinExistence type="predicted"/>
<accession>A0A150QXB7</accession>
<dbReference type="EMBL" id="JEMA01000249">
    <property type="protein sequence ID" value="KYF72660.1"/>
    <property type="molecule type" value="Genomic_DNA"/>
</dbReference>
<comment type="caution">
    <text evidence="1">The sequence shown here is derived from an EMBL/GenBank/DDBJ whole genome shotgun (WGS) entry which is preliminary data.</text>
</comment>
<protein>
    <submittedName>
        <fullName evidence="1">Uncharacterized protein</fullName>
    </submittedName>
</protein>
<organism evidence="1 2">
    <name type="scientific">Sorangium cellulosum</name>
    <name type="common">Polyangium cellulosum</name>
    <dbReference type="NCBI Taxonomy" id="56"/>
    <lineage>
        <taxon>Bacteria</taxon>
        <taxon>Pseudomonadati</taxon>
        <taxon>Myxococcota</taxon>
        <taxon>Polyangia</taxon>
        <taxon>Polyangiales</taxon>
        <taxon>Polyangiaceae</taxon>
        <taxon>Sorangium</taxon>
    </lineage>
</organism>
<dbReference type="Proteomes" id="UP000075260">
    <property type="component" value="Unassembled WGS sequence"/>
</dbReference>
<gene>
    <name evidence="1" type="ORF">BE15_00985</name>
</gene>
<evidence type="ECO:0000313" key="1">
    <source>
        <dbReference type="EMBL" id="KYF72660.1"/>
    </source>
</evidence>
<name>A0A150QXB7_SORCE</name>
<evidence type="ECO:0000313" key="2">
    <source>
        <dbReference type="Proteomes" id="UP000075260"/>
    </source>
</evidence>